<accession>A0A6J5MFV4</accession>
<organism evidence="1">
    <name type="scientific">uncultured Caudovirales phage</name>
    <dbReference type="NCBI Taxonomy" id="2100421"/>
    <lineage>
        <taxon>Viruses</taxon>
        <taxon>Duplodnaviria</taxon>
        <taxon>Heunggongvirae</taxon>
        <taxon>Uroviricota</taxon>
        <taxon>Caudoviricetes</taxon>
        <taxon>Peduoviridae</taxon>
        <taxon>Maltschvirus</taxon>
        <taxon>Maltschvirus maltsch</taxon>
    </lineage>
</organism>
<name>A0A6J5MFV4_9CAUD</name>
<evidence type="ECO:0000313" key="1">
    <source>
        <dbReference type="EMBL" id="CAB4144717.1"/>
    </source>
</evidence>
<sequence length="64" mass="7046">MPSRRYFDGAQTEIGSLPVEGISAVVTQAWIKISGVWKQATVWIKVAGNWKTATPNIKVSGTWK</sequence>
<dbReference type="EMBL" id="LR796427">
    <property type="protein sequence ID" value="CAB4144717.1"/>
    <property type="molecule type" value="Genomic_DNA"/>
</dbReference>
<protein>
    <submittedName>
        <fullName evidence="1">Uncharacterized protein</fullName>
    </submittedName>
</protein>
<gene>
    <name evidence="1" type="ORF">UFOVP455_62</name>
</gene>
<reference evidence="1" key="1">
    <citation type="submission" date="2020-04" db="EMBL/GenBank/DDBJ databases">
        <authorList>
            <person name="Chiriac C."/>
            <person name="Salcher M."/>
            <person name="Ghai R."/>
            <person name="Kavagutti S V."/>
        </authorList>
    </citation>
    <scope>NUCLEOTIDE SEQUENCE</scope>
</reference>
<proteinExistence type="predicted"/>